<reference evidence="2" key="1">
    <citation type="submission" date="2016-10" db="EMBL/GenBank/DDBJ databases">
        <authorList>
            <person name="Varghese N."/>
            <person name="Submissions S."/>
        </authorList>
    </citation>
    <scope>NUCLEOTIDE SEQUENCE [LARGE SCALE GENOMIC DNA]</scope>
    <source>
        <strain evidence="2">DSM 16471</strain>
    </source>
</reference>
<dbReference type="SUPFAM" id="SSF51197">
    <property type="entry name" value="Clavaminate synthase-like"/>
    <property type="match status" value="1"/>
</dbReference>
<dbReference type="Proteomes" id="UP000198990">
    <property type="component" value="Unassembled WGS sequence"/>
</dbReference>
<dbReference type="STRING" id="228957.SAMN04488008_102105"/>
<name>A0A1H7JNQ5_9FLAO</name>
<keyword evidence="1" id="KW-0560">Oxidoreductase</keyword>
<accession>A0A1H7JNQ5</accession>
<dbReference type="PANTHER" id="PTHR31630">
    <property type="entry name" value="PHYTANOYL-COA DIOXYGENASE-RELATED-RELATED"/>
    <property type="match status" value="1"/>
</dbReference>
<protein>
    <submittedName>
        <fullName evidence="1">Phytanoyl-CoA dioxygenase (PhyH)</fullName>
    </submittedName>
</protein>
<keyword evidence="2" id="KW-1185">Reference proteome</keyword>
<dbReference type="EMBL" id="FNZN01000002">
    <property type="protein sequence ID" value="SEK75956.1"/>
    <property type="molecule type" value="Genomic_DNA"/>
</dbReference>
<dbReference type="Gene3D" id="2.60.120.620">
    <property type="entry name" value="q2cbj1_9rhob like domain"/>
    <property type="match status" value="1"/>
</dbReference>
<sequence length="335" mass="39177">MSNQSEIKITDCGKIGIYYLKLIWNYYEELKKNHREIKKIDWKYMNGVFNALGLGTEPTIKYLMQSNNSFDQFESWILKNGRISKPIIEQFNAVVSSEKENHFIPEETVFNQSELEQWHQNGYIILKNAVPEIDCIKTVNLIYNTIEANSSEPDSWYKPHPLKNGIMIQLFNSPILESNRLSKKIQIAYQQLWNRKDLLVSMDRVSFNPPETRSYKFPGPKLHWDVSLKTPIPFGLQGLLYLSDTDENQGAFTVIPGFHKNIENWLENLNDDENPRDINLLNDYKKKHIAAKAGDFIIWNQCLPHGSSPNTSDKPRIVQYINYQPIDLEYQTEWI</sequence>
<keyword evidence="1" id="KW-0223">Dioxygenase</keyword>
<dbReference type="Pfam" id="PF05721">
    <property type="entry name" value="PhyH"/>
    <property type="match status" value="1"/>
</dbReference>
<dbReference type="RefSeq" id="WP_091620343.1">
    <property type="nucleotide sequence ID" value="NZ_FNZN01000002.1"/>
</dbReference>
<dbReference type="PANTHER" id="PTHR31630:SF6">
    <property type="entry name" value="PHYTANOYL-COA DIOXYGENASE-RELATED"/>
    <property type="match status" value="1"/>
</dbReference>
<dbReference type="AlphaFoldDB" id="A0A1H7JNQ5"/>
<evidence type="ECO:0000313" key="1">
    <source>
        <dbReference type="EMBL" id="SEK75956.1"/>
    </source>
</evidence>
<dbReference type="InterPro" id="IPR008775">
    <property type="entry name" value="Phytyl_CoA_dOase-like"/>
</dbReference>
<evidence type="ECO:0000313" key="2">
    <source>
        <dbReference type="Proteomes" id="UP000198990"/>
    </source>
</evidence>
<proteinExistence type="predicted"/>
<dbReference type="OrthoDB" id="1157001at2"/>
<gene>
    <name evidence="1" type="ORF">SAMN04488008_102105</name>
</gene>
<organism evidence="1 2">
    <name type="scientific">Maribacter orientalis</name>
    <dbReference type="NCBI Taxonomy" id="228957"/>
    <lineage>
        <taxon>Bacteria</taxon>
        <taxon>Pseudomonadati</taxon>
        <taxon>Bacteroidota</taxon>
        <taxon>Flavobacteriia</taxon>
        <taxon>Flavobacteriales</taxon>
        <taxon>Flavobacteriaceae</taxon>
        <taxon>Maribacter</taxon>
    </lineage>
</organism>
<dbReference type="GO" id="GO:0016706">
    <property type="term" value="F:2-oxoglutarate-dependent dioxygenase activity"/>
    <property type="evidence" value="ECO:0007669"/>
    <property type="project" value="UniProtKB-ARBA"/>
</dbReference>